<dbReference type="PANTHER" id="PTHR31157:SF1">
    <property type="entry name" value="SCP DOMAIN-CONTAINING PROTEIN"/>
    <property type="match status" value="1"/>
</dbReference>
<gene>
    <name evidence="3" type="ORF">H8S02_01175</name>
</gene>
<reference evidence="3 4" key="1">
    <citation type="submission" date="2020-08" db="EMBL/GenBank/DDBJ databases">
        <title>Genome public.</title>
        <authorList>
            <person name="Liu C."/>
            <person name="Sun Q."/>
        </authorList>
    </citation>
    <scope>NUCLEOTIDE SEQUENCE [LARGE SCALE GENOMIC DNA]</scope>
    <source>
        <strain evidence="3 4">M2</strain>
    </source>
</reference>
<dbReference type="EMBL" id="JACOPK010000001">
    <property type="protein sequence ID" value="MBC5694568.1"/>
    <property type="molecule type" value="Genomic_DNA"/>
</dbReference>
<dbReference type="Proteomes" id="UP000641741">
    <property type="component" value="Unassembled WGS sequence"/>
</dbReference>
<evidence type="ECO:0000256" key="1">
    <source>
        <dbReference type="SAM" id="SignalP"/>
    </source>
</evidence>
<proteinExistence type="predicted"/>
<protein>
    <recommendedName>
        <fullName evidence="2">SCP domain-containing protein</fullName>
    </recommendedName>
</protein>
<keyword evidence="1" id="KW-0732">Signal</keyword>
<organism evidence="3 4">
    <name type="scientific">Agathobaculum hominis</name>
    <dbReference type="NCBI Taxonomy" id="2763014"/>
    <lineage>
        <taxon>Bacteria</taxon>
        <taxon>Bacillati</taxon>
        <taxon>Bacillota</taxon>
        <taxon>Clostridia</taxon>
        <taxon>Eubacteriales</taxon>
        <taxon>Butyricicoccaceae</taxon>
        <taxon>Agathobaculum</taxon>
    </lineage>
</organism>
<dbReference type="SUPFAM" id="SSF55797">
    <property type="entry name" value="PR-1-like"/>
    <property type="match status" value="1"/>
</dbReference>
<evidence type="ECO:0000259" key="2">
    <source>
        <dbReference type="Pfam" id="PF00188"/>
    </source>
</evidence>
<feature type="signal peptide" evidence="1">
    <location>
        <begin position="1"/>
        <end position="23"/>
    </location>
</feature>
<dbReference type="Pfam" id="PF00188">
    <property type="entry name" value="CAP"/>
    <property type="match status" value="1"/>
</dbReference>
<dbReference type="Gene3D" id="3.40.33.10">
    <property type="entry name" value="CAP"/>
    <property type="match status" value="1"/>
</dbReference>
<evidence type="ECO:0000313" key="4">
    <source>
        <dbReference type="Proteomes" id="UP000641741"/>
    </source>
</evidence>
<keyword evidence="4" id="KW-1185">Reference proteome</keyword>
<dbReference type="CDD" id="cd05379">
    <property type="entry name" value="CAP_bacterial"/>
    <property type="match status" value="1"/>
</dbReference>
<comment type="caution">
    <text evidence="3">The sequence shown here is derived from an EMBL/GenBank/DDBJ whole genome shotgun (WGS) entry which is preliminary data.</text>
</comment>
<feature type="chain" id="PRO_5045086905" description="SCP domain-containing protein" evidence="1">
    <location>
        <begin position="24"/>
        <end position="165"/>
    </location>
</feature>
<sequence>MSRIKKIVFAALAAAALTGAAGAVHLDRPVQGSSSVSAGIQSSSAASEVVRLTNSARSQNGYAALVEDGALSDAAAVRAREIAHSFSHTRPSGASFSSALSESGVSYLRAGENIAYGQKSASEVVNAWMNSPDHRANILNSSYSRIGSASVNIDGTLYWVQLFAD</sequence>
<dbReference type="InterPro" id="IPR035940">
    <property type="entry name" value="CAP_sf"/>
</dbReference>
<feature type="domain" description="SCP" evidence="2">
    <location>
        <begin position="51"/>
        <end position="163"/>
    </location>
</feature>
<accession>A0ABR7GJR4</accession>
<dbReference type="InterPro" id="IPR014044">
    <property type="entry name" value="CAP_dom"/>
</dbReference>
<dbReference type="RefSeq" id="WP_186968859.1">
    <property type="nucleotide sequence ID" value="NZ_JACOPK010000001.1"/>
</dbReference>
<evidence type="ECO:0000313" key="3">
    <source>
        <dbReference type="EMBL" id="MBC5694568.1"/>
    </source>
</evidence>
<dbReference type="PANTHER" id="PTHR31157">
    <property type="entry name" value="SCP DOMAIN-CONTAINING PROTEIN"/>
    <property type="match status" value="1"/>
</dbReference>
<name>A0ABR7GJR4_9FIRM</name>